<comment type="caution">
    <text evidence="2">The sequence shown here is derived from an EMBL/GenBank/DDBJ whole genome shotgun (WGS) entry which is preliminary data.</text>
</comment>
<dbReference type="Proteomes" id="UP000187209">
    <property type="component" value="Unassembled WGS sequence"/>
</dbReference>
<keyword evidence="1" id="KW-0175">Coiled coil</keyword>
<evidence type="ECO:0000256" key="1">
    <source>
        <dbReference type="SAM" id="Coils"/>
    </source>
</evidence>
<evidence type="ECO:0000313" key="2">
    <source>
        <dbReference type="EMBL" id="OMJ95444.1"/>
    </source>
</evidence>
<protein>
    <submittedName>
        <fullName evidence="2">Uncharacterized protein</fullName>
    </submittedName>
</protein>
<proteinExistence type="predicted"/>
<dbReference type="EMBL" id="MPUH01000012">
    <property type="protein sequence ID" value="OMJ95444.1"/>
    <property type="molecule type" value="Genomic_DNA"/>
</dbReference>
<organism evidence="2 3">
    <name type="scientific">Stentor coeruleus</name>
    <dbReference type="NCBI Taxonomy" id="5963"/>
    <lineage>
        <taxon>Eukaryota</taxon>
        <taxon>Sar</taxon>
        <taxon>Alveolata</taxon>
        <taxon>Ciliophora</taxon>
        <taxon>Postciliodesmatophora</taxon>
        <taxon>Heterotrichea</taxon>
        <taxon>Heterotrichida</taxon>
        <taxon>Stentoridae</taxon>
        <taxon>Stentor</taxon>
    </lineage>
</organism>
<accession>A0A1R2D2E4</accession>
<evidence type="ECO:0000313" key="3">
    <source>
        <dbReference type="Proteomes" id="UP000187209"/>
    </source>
</evidence>
<feature type="coiled-coil region" evidence="1">
    <location>
        <begin position="144"/>
        <end position="195"/>
    </location>
</feature>
<reference evidence="2 3" key="1">
    <citation type="submission" date="2016-11" db="EMBL/GenBank/DDBJ databases">
        <title>The macronuclear genome of Stentor coeruleus: a giant cell with tiny introns.</title>
        <authorList>
            <person name="Slabodnick M."/>
            <person name="Ruby J.G."/>
            <person name="Reiff S.B."/>
            <person name="Swart E.C."/>
            <person name="Gosai S."/>
            <person name="Prabakaran S."/>
            <person name="Witkowska E."/>
            <person name="Larue G.E."/>
            <person name="Fisher S."/>
            <person name="Freeman R.M."/>
            <person name="Gunawardena J."/>
            <person name="Chu W."/>
            <person name="Stover N.A."/>
            <person name="Gregory B.D."/>
            <person name="Nowacki M."/>
            <person name="Derisi J."/>
            <person name="Roy S.W."/>
            <person name="Marshall W.F."/>
            <person name="Sood P."/>
        </authorList>
    </citation>
    <scope>NUCLEOTIDE SEQUENCE [LARGE SCALE GENOMIC DNA]</scope>
    <source>
        <strain evidence="2">WM001</strain>
    </source>
</reference>
<name>A0A1R2D2E4_9CILI</name>
<keyword evidence="3" id="KW-1185">Reference proteome</keyword>
<gene>
    <name evidence="2" type="ORF">SteCoe_1211</name>
</gene>
<dbReference type="AlphaFoldDB" id="A0A1R2D2E4"/>
<sequence length="215" mass="25170">MDLSELSNFNKNSRLENFNAKETVRFQNDTRSHTVLDFHKTLNFSKKNMKTFNNCIRDTETRSTTTIANSPLLEPTRRFDSDSAVLINYLKQTIHELNKEARNYAAIELKVHTKKDMVHCKSKDSYYLPETLESEGRLSHTSKNNDIFAALENLKKCMNDLQNKFASSEIISRQYEKDNKEIKEIAKDIEEKIEKKKIFGENKHPNWCVSRCQII</sequence>